<feature type="transmembrane region" description="Helical" evidence="1">
    <location>
        <begin position="63"/>
        <end position="85"/>
    </location>
</feature>
<evidence type="ECO:0000313" key="2">
    <source>
        <dbReference type="EMBL" id="GIE98942.1"/>
    </source>
</evidence>
<dbReference type="Proteomes" id="UP000636960">
    <property type="component" value="Unassembled WGS sequence"/>
</dbReference>
<keyword evidence="1" id="KW-0812">Transmembrane</keyword>
<protein>
    <submittedName>
        <fullName evidence="2">Uncharacterized protein</fullName>
    </submittedName>
</protein>
<feature type="transmembrane region" description="Helical" evidence="1">
    <location>
        <begin position="12"/>
        <end position="32"/>
    </location>
</feature>
<sequence length="88" mass="9967">MNDDQQTPQRRSAWAAIWAAWLAIAAVAFAVLETIALARRQRGDTLSENIRVWLGTDKRSKTWGALGFVVALVGFVVWFIPHIVFNIW</sequence>
<evidence type="ECO:0000313" key="3">
    <source>
        <dbReference type="Proteomes" id="UP000636960"/>
    </source>
</evidence>
<keyword evidence="1" id="KW-0472">Membrane</keyword>
<name>A0A919K440_9ACTN</name>
<keyword evidence="1" id="KW-1133">Transmembrane helix</keyword>
<reference evidence="2" key="1">
    <citation type="submission" date="2021-01" db="EMBL/GenBank/DDBJ databases">
        <title>Whole genome shotgun sequence of Actinoplanes rishiriensis NBRC 108556.</title>
        <authorList>
            <person name="Komaki H."/>
            <person name="Tamura T."/>
        </authorList>
    </citation>
    <scope>NUCLEOTIDE SEQUENCE</scope>
    <source>
        <strain evidence="2">NBRC 108556</strain>
    </source>
</reference>
<organism evidence="2 3">
    <name type="scientific">Paractinoplanes rishiriensis</name>
    <dbReference type="NCBI Taxonomy" id="1050105"/>
    <lineage>
        <taxon>Bacteria</taxon>
        <taxon>Bacillati</taxon>
        <taxon>Actinomycetota</taxon>
        <taxon>Actinomycetes</taxon>
        <taxon>Micromonosporales</taxon>
        <taxon>Micromonosporaceae</taxon>
        <taxon>Paractinoplanes</taxon>
    </lineage>
</organism>
<gene>
    <name evidence="2" type="ORF">Ari01nite_64070</name>
</gene>
<accession>A0A919K440</accession>
<dbReference type="AlphaFoldDB" id="A0A919K440"/>
<evidence type="ECO:0000256" key="1">
    <source>
        <dbReference type="SAM" id="Phobius"/>
    </source>
</evidence>
<dbReference type="EMBL" id="BOMV01000069">
    <property type="protein sequence ID" value="GIE98942.1"/>
    <property type="molecule type" value="Genomic_DNA"/>
</dbReference>
<proteinExistence type="predicted"/>
<comment type="caution">
    <text evidence="2">The sequence shown here is derived from an EMBL/GenBank/DDBJ whole genome shotgun (WGS) entry which is preliminary data.</text>
</comment>
<dbReference type="RefSeq" id="WP_203785965.1">
    <property type="nucleotide sequence ID" value="NZ_BOMV01000069.1"/>
</dbReference>
<keyword evidence="3" id="KW-1185">Reference proteome</keyword>